<sequence>MICILNILSRNGYQAIERTSICDVKYLIKQHIKNRDLNVQNYIKSLSSFKSPSLIAEEKIRIEDKVPTNYNLIYKAPMLRYCQIAYVLAAFSTTVLPIWTYGNYFLLSAPELSNQMMKLNESLAIDGYNDLLSFTIGSLIFSWSIILFVFKYPYRIYYSPQTKDYIAVISSSTPFKTKNIHFKSALKVVPKILTFNFFYESLYQLGTTKYFLLENYFRKPIDLEIMLQSKPTCPNNYKK</sequence>
<dbReference type="AlphaFoldDB" id="A0A1B6CVK2"/>
<accession>A0A1B6CVK2</accession>
<evidence type="ECO:0000256" key="1">
    <source>
        <dbReference type="SAM" id="Phobius"/>
    </source>
</evidence>
<reference evidence="2" key="1">
    <citation type="submission" date="2015-12" db="EMBL/GenBank/DDBJ databases">
        <title>De novo transcriptome assembly of four potential Pierce s Disease insect vectors from Arizona vineyards.</title>
        <authorList>
            <person name="Tassone E.E."/>
        </authorList>
    </citation>
    <scope>NUCLEOTIDE SEQUENCE</scope>
</reference>
<evidence type="ECO:0000313" key="2">
    <source>
        <dbReference type="EMBL" id="JAS17520.1"/>
    </source>
</evidence>
<keyword evidence="1" id="KW-0812">Transmembrane</keyword>
<keyword evidence="1" id="KW-0472">Membrane</keyword>
<protein>
    <submittedName>
        <fullName evidence="2">Uncharacterized protein</fullName>
    </submittedName>
</protein>
<feature type="transmembrane region" description="Helical" evidence="1">
    <location>
        <begin position="127"/>
        <end position="150"/>
    </location>
</feature>
<proteinExistence type="predicted"/>
<organism evidence="2">
    <name type="scientific">Clastoptera arizonana</name>
    <name type="common">Arizona spittle bug</name>
    <dbReference type="NCBI Taxonomy" id="38151"/>
    <lineage>
        <taxon>Eukaryota</taxon>
        <taxon>Metazoa</taxon>
        <taxon>Ecdysozoa</taxon>
        <taxon>Arthropoda</taxon>
        <taxon>Hexapoda</taxon>
        <taxon>Insecta</taxon>
        <taxon>Pterygota</taxon>
        <taxon>Neoptera</taxon>
        <taxon>Paraneoptera</taxon>
        <taxon>Hemiptera</taxon>
        <taxon>Auchenorrhyncha</taxon>
        <taxon>Cercopoidea</taxon>
        <taxon>Clastopteridae</taxon>
        <taxon>Clastoptera</taxon>
    </lineage>
</organism>
<name>A0A1B6CVK2_9HEMI</name>
<keyword evidence="1" id="KW-1133">Transmembrane helix</keyword>
<gene>
    <name evidence="2" type="ORF">g.27289</name>
</gene>
<feature type="transmembrane region" description="Helical" evidence="1">
    <location>
        <begin position="84"/>
        <end position="107"/>
    </location>
</feature>
<dbReference type="EMBL" id="GEDC01019778">
    <property type="protein sequence ID" value="JAS17520.1"/>
    <property type="molecule type" value="Transcribed_RNA"/>
</dbReference>